<dbReference type="PROSITE" id="PS50268">
    <property type="entry name" value="CADHERIN_2"/>
    <property type="match status" value="2"/>
</dbReference>
<feature type="domain" description="Cadherin" evidence="7">
    <location>
        <begin position="19"/>
        <end position="83"/>
    </location>
</feature>
<dbReference type="Proteomes" id="UP000499080">
    <property type="component" value="Unassembled WGS sequence"/>
</dbReference>
<evidence type="ECO:0000256" key="1">
    <source>
        <dbReference type="ARBA" id="ARBA00004370"/>
    </source>
</evidence>
<keyword evidence="3 5" id="KW-0106">Calcium</keyword>
<evidence type="ECO:0000313" key="9">
    <source>
        <dbReference type="Proteomes" id="UP000499080"/>
    </source>
</evidence>
<feature type="domain" description="Cadherin" evidence="7">
    <location>
        <begin position="94"/>
        <end position="175"/>
    </location>
</feature>
<comment type="subcellular location">
    <subcellularLocation>
        <location evidence="1">Membrane</location>
    </subcellularLocation>
</comment>
<dbReference type="InterPro" id="IPR039808">
    <property type="entry name" value="Cadherin"/>
</dbReference>
<protein>
    <recommendedName>
        <fullName evidence="7">Cadherin domain-containing protein</fullName>
    </recommendedName>
</protein>
<evidence type="ECO:0000256" key="4">
    <source>
        <dbReference type="ARBA" id="ARBA00023136"/>
    </source>
</evidence>
<keyword evidence="9" id="KW-1185">Reference proteome</keyword>
<evidence type="ECO:0000313" key="8">
    <source>
        <dbReference type="EMBL" id="GBO09833.1"/>
    </source>
</evidence>
<evidence type="ECO:0000256" key="2">
    <source>
        <dbReference type="ARBA" id="ARBA00022737"/>
    </source>
</evidence>
<dbReference type="PANTHER" id="PTHR24027:SF438">
    <property type="entry name" value="CADHERIN 23"/>
    <property type="match status" value="1"/>
</dbReference>
<dbReference type="CDD" id="cd11304">
    <property type="entry name" value="Cadherin_repeat"/>
    <property type="match status" value="2"/>
</dbReference>
<evidence type="ECO:0000256" key="5">
    <source>
        <dbReference type="PROSITE-ProRule" id="PRU00043"/>
    </source>
</evidence>
<feature type="region of interest" description="Disordered" evidence="6">
    <location>
        <begin position="211"/>
        <end position="231"/>
    </location>
</feature>
<keyword evidence="2" id="KW-0677">Repeat</keyword>
<dbReference type="SUPFAM" id="SSF49313">
    <property type="entry name" value="Cadherin-like"/>
    <property type="match status" value="2"/>
</dbReference>
<organism evidence="8 9">
    <name type="scientific">Araneus ventricosus</name>
    <name type="common">Orbweaver spider</name>
    <name type="synonym">Epeira ventricosa</name>
    <dbReference type="NCBI Taxonomy" id="182803"/>
    <lineage>
        <taxon>Eukaryota</taxon>
        <taxon>Metazoa</taxon>
        <taxon>Ecdysozoa</taxon>
        <taxon>Arthropoda</taxon>
        <taxon>Chelicerata</taxon>
        <taxon>Arachnida</taxon>
        <taxon>Araneae</taxon>
        <taxon>Araneomorphae</taxon>
        <taxon>Entelegynae</taxon>
        <taxon>Araneoidea</taxon>
        <taxon>Araneidae</taxon>
        <taxon>Araneus</taxon>
    </lineage>
</organism>
<dbReference type="SMART" id="SM00112">
    <property type="entry name" value="CA"/>
    <property type="match status" value="2"/>
</dbReference>
<feature type="compositionally biased region" description="Basic and acidic residues" evidence="6">
    <location>
        <begin position="211"/>
        <end position="221"/>
    </location>
</feature>
<dbReference type="EMBL" id="BGPR01035148">
    <property type="protein sequence ID" value="GBO09833.1"/>
    <property type="molecule type" value="Genomic_DNA"/>
</dbReference>
<dbReference type="GO" id="GO:0016342">
    <property type="term" value="C:catenin complex"/>
    <property type="evidence" value="ECO:0007669"/>
    <property type="project" value="TreeGrafter"/>
</dbReference>
<dbReference type="GO" id="GO:0005509">
    <property type="term" value="F:calcium ion binding"/>
    <property type="evidence" value="ECO:0007669"/>
    <property type="project" value="UniProtKB-UniRule"/>
</dbReference>
<evidence type="ECO:0000256" key="3">
    <source>
        <dbReference type="ARBA" id="ARBA00022837"/>
    </source>
</evidence>
<dbReference type="GO" id="GO:0007156">
    <property type="term" value="P:homophilic cell adhesion via plasma membrane adhesion molecules"/>
    <property type="evidence" value="ECO:0007669"/>
    <property type="project" value="InterPro"/>
</dbReference>
<dbReference type="OrthoDB" id="6494493at2759"/>
<dbReference type="Gene3D" id="2.60.40.60">
    <property type="entry name" value="Cadherins"/>
    <property type="match status" value="2"/>
</dbReference>
<reference evidence="8 9" key="1">
    <citation type="journal article" date="2019" name="Sci. Rep.">
        <title>Orb-weaving spider Araneus ventricosus genome elucidates the spidroin gene catalogue.</title>
        <authorList>
            <person name="Kono N."/>
            <person name="Nakamura H."/>
            <person name="Ohtoshi R."/>
            <person name="Moran D.A.P."/>
            <person name="Shinohara A."/>
            <person name="Yoshida Y."/>
            <person name="Fujiwara M."/>
            <person name="Mori M."/>
            <person name="Tomita M."/>
            <person name="Arakawa K."/>
        </authorList>
    </citation>
    <scope>NUCLEOTIDE SEQUENCE [LARGE SCALE GENOMIC DNA]</scope>
</reference>
<dbReference type="GO" id="GO:0016477">
    <property type="term" value="P:cell migration"/>
    <property type="evidence" value="ECO:0007669"/>
    <property type="project" value="TreeGrafter"/>
</dbReference>
<sequence length="231" mass="24952">YVTCNSPPIFLRNIDLAVIKENTPVGTVFFNLLGSDPENSTVTYGLEGTDRFQVNSTTGAITVAAPIDREVNDSLRFYVILEDVVGNGQDNNVAVDADATSVVQYSIIAGNSHNIFAIDGRSGEISVTQRNGLDVSALKTDTIMLTVQASDGGNGVVTTTVKITVKDANNNKPIFEKEKYEASIPEASPPVSYSPIYVMDVHCSGEELKMQNPEQSKRMESDLTQGKIFPP</sequence>
<dbReference type="AlphaFoldDB" id="A0A4Y2UBE0"/>
<proteinExistence type="predicted"/>
<dbReference type="GO" id="GO:0045296">
    <property type="term" value="F:cadherin binding"/>
    <property type="evidence" value="ECO:0007669"/>
    <property type="project" value="TreeGrafter"/>
</dbReference>
<name>A0A4Y2UBE0_ARAVE</name>
<gene>
    <name evidence="8" type="ORF">AVEN_98610_1</name>
</gene>
<dbReference type="Pfam" id="PF00028">
    <property type="entry name" value="Cadherin"/>
    <property type="match status" value="2"/>
</dbReference>
<dbReference type="GO" id="GO:0008013">
    <property type="term" value="F:beta-catenin binding"/>
    <property type="evidence" value="ECO:0007669"/>
    <property type="project" value="TreeGrafter"/>
</dbReference>
<keyword evidence="4" id="KW-0472">Membrane</keyword>
<evidence type="ECO:0000259" key="7">
    <source>
        <dbReference type="PROSITE" id="PS50268"/>
    </source>
</evidence>
<dbReference type="PRINTS" id="PR00205">
    <property type="entry name" value="CADHERIN"/>
</dbReference>
<accession>A0A4Y2UBE0</accession>
<dbReference type="PANTHER" id="PTHR24027">
    <property type="entry name" value="CADHERIN-23"/>
    <property type="match status" value="1"/>
</dbReference>
<evidence type="ECO:0000256" key="6">
    <source>
        <dbReference type="SAM" id="MobiDB-lite"/>
    </source>
</evidence>
<feature type="non-terminal residue" evidence="8">
    <location>
        <position position="1"/>
    </location>
</feature>
<comment type="caution">
    <text evidence="8">The sequence shown here is derived from an EMBL/GenBank/DDBJ whole genome shotgun (WGS) entry which is preliminary data.</text>
</comment>
<dbReference type="InterPro" id="IPR002126">
    <property type="entry name" value="Cadherin-like_dom"/>
</dbReference>
<dbReference type="InterPro" id="IPR015919">
    <property type="entry name" value="Cadherin-like_sf"/>
</dbReference>